<evidence type="ECO:0000256" key="1">
    <source>
        <dbReference type="SAM" id="MobiDB-lite"/>
    </source>
</evidence>
<gene>
    <name evidence="4" type="ORF">C8N47_111130</name>
</gene>
<dbReference type="EMBL" id="QAAD01000011">
    <property type="protein sequence ID" value="PTN08089.1"/>
    <property type="molecule type" value="Genomic_DNA"/>
</dbReference>
<feature type="transmembrane region" description="Helical" evidence="2">
    <location>
        <begin position="96"/>
        <end position="122"/>
    </location>
</feature>
<comment type="caution">
    <text evidence="4">The sequence shown here is derived from an EMBL/GenBank/DDBJ whole genome shotgun (WGS) entry which is preliminary data.</text>
</comment>
<evidence type="ECO:0000256" key="2">
    <source>
        <dbReference type="SAM" id="Phobius"/>
    </source>
</evidence>
<dbReference type="Proteomes" id="UP000243525">
    <property type="component" value="Unassembled WGS sequence"/>
</dbReference>
<keyword evidence="2" id="KW-0812">Transmembrane</keyword>
<evidence type="ECO:0000313" key="5">
    <source>
        <dbReference type="Proteomes" id="UP000243525"/>
    </source>
</evidence>
<dbReference type="InterPro" id="IPR011871">
    <property type="entry name" value="Fib_succ_major"/>
</dbReference>
<evidence type="ECO:0000313" key="4">
    <source>
        <dbReference type="EMBL" id="PTN08089.1"/>
    </source>
</evidence>
<feature type="transmembrane region" description="Helical" evidence="2">
    <location>
        <begin position="9"/>
        <end position="33"/>
    </location>
</feature>
<name>A0A2T5C0G7_9BACT</name>
<evidence type="ECO:0000259" key="3">
    <source>
        <dbReference type="PROSITE" id="PS51781"/>
    </source>
</evidence>
<feature type="domain" description="SH3b" evidence="3">
    <location>
        <begin position="272"/>
        <end position="335"/>
    </location>
</feature>
<dbReference type="PROSITE" id="PS51781">
    <property type="entry name" value="SH3B"/>
    <property type="match status" value="1"/>
</dbReference>
<dbReference type="RefSeq" id="WP_107822816.1">
    <property type="nucleotide sequence ID" value="NZ_OY782574.1"/>
</dbReference>
<feature type="region of interest" description="Disordered" evidence="1">
    <location>
        <begin position="342"/>
        <end position="393"/>
    </location>
</feature>
<dbReference type="Pfam" id="PF09603">
    <property type="entry name" value="Fib_succ_major"/>
    <property type="match status" value="1"/>
</dbReference>
<feature type="transmembrane region" description="Helical" evidence="2">
    <location>
        <begin position="128"/>
        <end position="149"/>
    </location>
</feature>
<dbReference type="Pfam" id="PF08239">
    <property type="entry name" value="SH3_3"/>
    <property type="match status" value="1"/>
</dbReference>
<dbReference type="AlphaFoldDB" id="A0A2T5C0G7"/>
<reference evidence="4 5" key="1">
    <citation type="submission" date="2018-04" db="EMBL/GenBank/DDBJ databases">
        <title>Genomic Encyclopedia of Archaeal and Bacterial Type Strains, Phase II (KMG-II): from individual species to whole genera.</title>
        <authorList>
            <person name="Goeker M."/>
        </authorList>
    </citation>
    <scope>NUCLEOTIDE SEQUENCE [LARGE SCALE GENOMIC DNA]</scope>
    <source>
        <strain evidence="4 5">DSM 28823</strain>
    </source>
</reference>
<dbReference type="Gene3D" id="2.30.30.40">
    <property type="entry name" value="SH3 Domains"/>
    <property type="match status" value="1"/>
</dbReference>
<sequence length="627" mass="70441">MENIKNRLLIARTFTVFVSLAAIATAVFIILSLAEVDFHIEWNMFDSSLSTPLLIIGFIIGLGQKVGVWESIIVYKDSFGNITKVEKNHDLVDNIFASLIMPLITYLVIIPVAIAAMIYYPLMFLLDLFGQLFPFFISGFILSSIYLFYKLEHRFAFKTRPYWLIILPTLFIGIYWLFYFFWTANVWPLAIGVIGGLWLISILSAALLLRKERDGEVQLSDDDNYQRIYEKSFLSLKSIVIFSALFLLMSSVYTYKIISEESDRPIVSSPVVKTYIVHPNTKPIVYSGPGASYVKTTTLKPGDKISVMDIQKEWAHFSHKGATGYVSINDISEYKISQNKDAKSAKTADQQNTHPKKSTVESPKSRSVLNAPVAVKSTSQTAEKAADAVAPNVPEKSMATATKEMASKFSYGTFTDPRDGRTYKTIRIGSQIWLAENLAYLPKVSPSTAGANAGAEVGREPHYYVYGYKGTNVAEAKANPNYKKHGVLYNWGAAQQAIPQGWHLPSSDEWNQLANYIGSEKNELEKISNKSWKSIGKYLKAEHDWRAVSGYTRGDALNSYGLSMLPSGIKTSRGDFNKLDRAGAWWSSTNRDNTTVWGEELNLYNDNLIQEKEWLSLGLSIRCIQNQ</sequence>
<organism evidence="4 5">
    <name type="scientific">Mangrovibacterium marinum</name>
    <dbReference type="NCBI Taxonomy" id="1639118"/>
    <lineage>
        <taxon>Bacteria</taxon>
        <taxon>Pseudomonadati</taxon>
        <taxon>Bacteroidota</taxon>
        <taxon>Bacteroidia</taxon>
        <taxon>Marinilabiliales</taxon>
        <taxon>Prolixibacteraceae</taxon>
        <taxon>Mangrovibacterium</taxon>
    </lineage>
</organism>
<keyword evidence="5" id="KW-1185">Reference proteome</keyword>
<protein>
    <submittedName>
        <fullName evidence="4">Uncharacterized protein (TIGR02145 family)</fullName>
    </submittedName>
</protein>
<keyword evidence="2" id="KW-1133">Transmembrane helix</keyword>
<dbReference type="SMART" id="SM00287">
    <property type="entry name" value="SH3b"/>
    <property type="match status" value="1"/>
</dbReference>
<feature type="transmembrane region" description="Helical" evidence="2">
    <location>
        <begin position="161"/>
        <end position="181"/>
    </location>
</feature>
<dbReference type="NCBIfam" id="TIGR02145">
    <property type="entry name" value="Fib_succ_major"/>
    <property type="match status" value="1"/>
</dbReference>
<feature type="transmembrane region" description="Helical" evidence="2">
    <location>
        <begin position="53"/>
        <end position="75"/>
    </location>
</feature>
<dbReference type="OrthoDB" id="9805760at2"/>
<proteinExistence type="predicted"/>
<feature type="transmembrane region" description="Helical" evidence="2">
    <location>
        <begin position="234"/>
        <end position="255"/>
    </location>
</feature>
<keyword evidence="2" id="KW-0472">Membrane</keyword>
<accession>A0A2T5C0G7</accession>
<dbReference type="InterPro" id="IPR003646">
    <property type="entry name" value="SH3-like_bac-type"/>
</dbReference>
<feature type="transmembrane region" description="Helical" evidence="2">
    <location>
        <begin position="187"/>
        <end position="209"/>
    </location>
</feature>